<keyword evidence="3" id="KW-1185">Reference proteome</keyword>
<dbReference type="STRING" id="1424294.Gferi_05575"/>
<dbReference type="InterPro" id="IPR045865">
    <property type="entry name" value="ACT-like_dom_sf"/>
</dbReference>
<dbReference type="PROSITE" id="PS51671">
    <property type="entry name" value="ACT"/>
    <property type="match status" value="1"/>
</dbReference>
<proteinExistence type="predicted"/>
<dbReference type="Proteomes" id="UP000095743">
    <property type="component" value="Chromosome"/>
</dbReference>
<protein>
    <recommendedName>
        <fullName evidence="1">ACT domain-containing protein</fullName>
    </recommendedName>
</protein>
<dbReference type="OrthoDB" id="1957501at2"/>
<reference evidence="2 3" key="1">
    <citation type="submission" date="2016-09" db="EMBL/GenBank/DDBJ databases">
        <title>Genomic analysis reveals versatility of anaerobic energy metabolism of Geosporobacter ferrireducens IRF9 of phylum Firmicutes.</title>
        <authorList>
            <person name="Kim S.-J."/>
        </authorList>
    </citation>
    <scope>NUCLEOTIDE SEQUENCE [LARGE SCALE GENOMIC DNA]</scope>
    <source>
        <strain evidence="2 3">IRF9</strain>
    </source>
</reference>
<gene>
    <name evidence="2" type="ORF">Gferi_05575</name>
</gene>
<evidence type="ECO:0000259" key="1">
    <source>
        <dbReference type="PROSITE" id="PS51671"/>
    </source>
</evidence>
<dbReference type="AlphaFoldDB" id="A0A1D8GDU5"/>
<dbReference type="InterPro" id="IPR002912">
    <property type="entry name" value="ACT_dom"/>
</dbReference>
<dbReference type="EMBL" id="CP017269">
    <property type="protein sequence ID" value="AOT69074.1"/>
    <property type="molecule type" value="Genomic_DNA"/>
</dbReference>
<sequence length="88" mass="9969">MNKTICALVNNEPEVLMRITGLMRRKGFCMKKIVMEESTEPNKALLTITLPEEQQNITLAIHQMEKLVDVYSVRELVSLGFTGMEVGN</sequence>
<evidence type="ECO:0000313" key="2">
    <source>
        <dbReference type="EMBL" id="AOT69074.1"/>
    </source>
</evidence>
<dbReference type="Pfam" id="PF13710">
    <property type="entry name" value="ACT_5"/>
    <property type="match status" value="1"/>
</dbReference>
<dbReference type="RefSeq" id="WP_069974640.1">
    <property type="nucleotide sequence ID" value="NZ_CP017269.1"/>
</dbReference>
<dbReference type="SUPFAM" id="SSF55021">
    <property type="entry name" value="ACT-like"/>
    <property type="match status" value="1"/>
</dbReference>
<accession>A0A1D8GDU5</accession>
<feature type="domain" description="ACT" evidence="1">
    <location>
        <begin position="4"/>
        <end position="78"/>
    </location>
</feature>
<evidence type="ECO:0000313" key="3">
    <source>
        <dbReference type="Proteomes" id="UP000095743"/>
    </source>
</evidence>
<dbReference type="Gene3D" id="3.30.70.260">
    <property type="match status" value="1"/>
</dbReference>
<name>A0A1D8GDU5_9FIRM</name>
<organism evidence="2 3">
    <name type="scientific">Geosporobacter ferrireducens</name>
    <dbReference type="NCBI Taxonomy" id="1424294"/>
    <lineage>
        <taxon>Bacteria</taxon>
        <taxon>Bacillati</taxon>
        <taxon>Bacillota</taxon>
        <taxon>Clostridia</taxon>
        <taxon>Peptostreptococcales</taxon>
        <taxon>Thermotaleaceae</taxon>
        <taxon>Geosporobacter</taxon>
    </lineage>
</organism>
<dbReference type="KEGG" id="gfe:Gferi_05575"/>